<evidence type="ECO:0000256" key="1">
    <source>
        <dbReference type="SAM" id="MobiDB-lite"/>
    </source>
</evidence>
<proteinExistence type="predicted"/>
<feature type="region of interest" description="Disordered" evidence="1">
    <location>
        <begin position="247"/>
        <end position="288"/>
    </location>
</feature>
<dbReference type="Gene3D" id="3.30.420.10">
    <property type="entry name" value="Ribonuclease H-like superfamily/Ribonuclease H"/>
    <property type="match status" value="1"/>
</dbReference>
<sequence length="311" mass="35885">MIARHKAALSSFEDAFPASEASLIHDYALMDVDAPRVDFYVDGAYRPKGAMHGIRHAKAVAACVLKNTSHSRGHNVWIKVLPDKPPPTNTRAEITAVILAQETALTYRKNTVTKKRQLLTIHSDCRTTVEHLNGVQISRQNKDLLNKAVGLDKELRRFPGFSVTYTWIPRGENKLADSYCTVKLDEVQEINKKDLKQKAKIETKLRESKSGRKVALEKRNLKKTRKQKKEKKQIEEKERLEKKLDAERKLSAEKTKTKRLARKARYEQKKLDAKKKMETSERPMSKLEMVVRLKDKQKEDMLTHKNMPARY</sequence>
<protein>
    <recommendedName>
        <fullName evidence="4">RNase H type-1 domain-containing protein</fullName>
    </recommendedName>
</protein>
<evidence type="ECO:0000313" key="2">
    <source>
        <dbReference type="EMBL" id="KAF2669511.1"/>
    </source>
</evidence>
<dbReference type="EMBL" id="MU004235">
    <property type="protein sequence ID" value="KAF2669511.1"/>
    <property type="molecule type" value="Genomic_DNA"/>
</dbReference>
<dbReference type="SUPFAM" id="SSF53098">
    <property type="entry name" value="Ribonuclease H-like"/>
    <property type="match status" value="1"/>
</dbReference>
<dbReference type="InterPro" id="IPR012337">
    <property type="entry name" value="RNaseH-like_sf"/>
</dbReference>
<gene>
    <name evidence="2" type="ORF">BT63DRAFT_413933</name>
</gene>
<feature type="compositionally biased region" description="Basic and acidic residues" evidence="1">
    <location>
        <begin position="264"/>
        <end position="288"/>
    </location>
</feature>
<dbReference type="Proteomes" id="UP000799302">
    <property type="component" value="Unassembled WGS sequence"/>
</dbReference>
<name>A0A6A6UD55_9PEZI</name>
<accession>A0A6A6UD55</accession>
<evidence type="ECO:0008006" key="4">
    <source>
        <dbReference type="Google" id="ProtNLM"/>
    </source>
</evidence>
<dbReference type="OrthoDB" id="407198at2759"/>
<organism evidence="2 3">
    <name type="scientific">Microthyrium microscopicum</name>
    <dbReference type="NCBI Taxonomy" id="703497"/>
    <lineage>
        <taxon>Eukaryota</taxon>
        <taxon>Fungi</taxon>
        <taxon>Dikarya</taxon>
        <taxon>Ascomycota</taxon>
        <taxon>Pezizomycotina</taxon>
        <taxon>Dothideomycetes</taxon>
        <taxon>Dothideomycetes incertae sedis</taxon>
        <taxon>Microthyriales</taxon>
        <taxon>Microthyriaceae</taxon>
        <taxon>Microthyrium</taxon>
    </lineage>
</organism>
<dbReference type="InterPro" id="IPR044730">
    <property type="entry name" value="RNase_H-like_dom_plant"/>
</dbReference>
<dbReference type="CDD" id="cd06222">
    <property type="entry name" value="RNase_H_like"/>
    <property type="match status" value="1"/>
</dbReference>
<evidence type="ECO:0000313" key="3">
    <source>
        <dbReference type="Proteomes" id="UP000799302"/>
    </source>
</evidence>
<keyword evidence="3" id="KW-1185">Reference proteome</keyword>
<dbReference type="GO" id="GO:0003676">
    <property type="term" value="F:nucleic acid binding"/>
    <property type="evidence" value="ECO:0007669"/>
    <property type="project" value="InterPro"/>
</dbReference>
<dbReference type="InterPro" id="IPR036397">
    <property type="entry name" value="RNaseH_sf"/>
</dbReference>
<reference evidence="2" key="1">
    <citation type="journal article" date="2020" name="Stud. Mycol.">
        <title>101 Dothideomycetes genomes: a test case for predicting lifestyles and emergence of pathogens.</title>
        <authorList>
            <person name="Haridas S."/>
            <person name="Albert R."/>
            <person name="Binder M."/>
            <person name="Bloem J."/>
            <person name="Labutti K."/>
            <person name="Salamov A."/>
            <person name="Andreopoulos B."/>
            <person name="Baker S."/>
            <person name="Barry K."/>
            <person name="Bills G."/>
            <person name="Bluhm B."/>
            <person name="Cannon C."/>
            <person name="Castanera R."/>
            <person name="Culley D."/>
            <person name="Daum C."/>
            <person name="Ezra D."/>
            <person name="Gonzalez J."/>
            <person name="Henrissat B."/>
            <person name="Kuo A."/>
            <person name="Liang C."/>
            <person name="Lipzen A."/>
            <person name="Lutzoni F."/>
            <person name="Magnuson J."/>
            <person name="Mondo S."/>
            <person name="Nolan M."/>
            <person name="Ohm R."/>
            <person name="Pangilinan J."/>
            <person name="Park H.-J."/>
            <person name="Ramirez L."/>
            <person name="Alfaro M."/>
            <person name="Sun H."/>
            <person name="Tritt A."/>
            <person name="Yoshinaga Y."/>
            <person name="Zwiers L.-H."/>
            <person name="Turgeon B."/>
            <person name="Goodwin S."/>
            <person name="Spatafora J."/>
            <person name="Crous P."/>
            <person name="Grigoriev I."/>
        </authorList>
    </citation>
    <scope>NUCLEOTIDE SEQUENCE</scope>
    <source>
        <strain evidence="2">CBS 115976</strain>
    </source>
</reference>
<dbReference type="AlphaFoldDB" id="A0A6A6UD55"/>